<evidence type="ECO:0008006" key="4">
    <source>
        <dbReference type="Google" id="ProtNLM"/>
    </source>
</evidence>
<feature type="transmembrane region" description="Helical" evidence="1">
    <location>
        <begin position="364"/>
        <end position="383"/>
    </location>
</feature>
<evidence type="ECO:0000256" key="1">
    <source>
        <dbReference type="SAM" id="Phobius"/>
    </source>
</evidence>
<dbReference type="EMBL" id="MCRJ01000005">
    <property type="protein sequence ID" value="ODN72249.1"/>
    <property type="molecule type" value="Genomic_DNA"/>
</dbReference>
<dbReference type="Proteomes" id="UP000094622">
    <property type="component" value="Unassembled WGS sequence"/>
</dbReference>
<comment type="caution">
    <text evidence="2">The sequence shown here is derived from an EMBL/GenBank/DDBJ whole genome shotgun (WGS) entry which is preliminary data.</text>
</comment>
<dbReference type="Gene3D" id="1.10.4160.10">
    <property type="entry name" value="Hydantoin permease"/>
    <property type="match status" value="1"/>
</dbReference>
<gene>
    <name evidence="2" type="ORF">A6302_00438</name>
</gene>
<sequence length="438" mass="47637">MAGRQRILPVRREYNRWVANQTLEDYALRFTAKSARRWSAPRVAQTAIGAISFLALEAIGGAITLAYGFTNAVSAILVVAVILFLTGLPISRYAARYGVDIDLLTRGGGFGYIGSTMTSLIYASFTFILFAIEASIMSSALELCFGVPLWLGYILSSVAVIPLVTHGITWISRFQIATQPLWIFLNILPVGFILWHDWPSVQAWLGFAGIHDIAQGSTGTEFDILRFGAAASVILALMPQIGEQVDILRFLPAREGKAEFAWYRALLAAGPGWVILGTPKLLFGSFLAVLAVSHGVAQDHASEPAYMYKVAFDYVFPNELVVLGVTAVLVVVSQLKINVMNAYAGSLAWSNFFSRLTHSHPGRVVWLVFNVAIALLLMELGIYETLEATLGLFAIVAVAWLGTLTADLAINKPLGLSPPGIEFKRAHLYDVNPVASGR</sequence>
<dbReference type="PANTHER" id="PTHR30569">
    <property type="entry name" value="CYTOSINE TRANSPORTER CODB"/>
    <property type="match status" value="1"/>
</dbReference>
<feature type="transmembrane region" description="Helical" evidence="1">
    <location>
        <begin position="181"/>
        <end position="198"/>
    </location>
</feature>
<organism evidence="2 3">
    <name type="scientific">Methylobrevis pamukkalensis</name>
    <dbReference type="NCBI Taxonomy" id="1439726"/>
    <lineage>
        <taxon>Bacteria</taxon>
        <taxon>Pseudomonadati</taxon>
        <taxon>Pseudomonadota</taxon>
        <taxon>Alphaproteobacteria</taxon>
        <taxon>Hyphomicrobiales</taxon>
        <taxon>Pleomorphomonadaceae</taxon>
        <taxon>Methylobrevis</taxon>
    </lineage>
</organism>
<feature type="transmembrane region" description="Helical" evidence="1">
    <location>
        <begin position="110"/>
        <end position="130"/>
    </location>
</feature>
<feature type="transmembrane region" description="Helical" evidence="1">
    <location>
        <begin position="150"/>
        <end position="169"/>
    </location>
</feature>
<name>A0A1E3H7D4_9HYPH</name>
<proteinExistence type="predicted"/>
<accession>A0A1E3H7D4</accession>
<dbReference type="PANTHER" id="PTHR30569:SF0">
    <property type="entry name" value="CYTOSINE PERMEASE"/>
    <property type="match status" value="1"/>
</dbReference>
<feature type="transmembrane region" description="Helical" evidence="1">
    <location>
        <begin position="311"/>
        <end position="332"/>
    </location>
</feature>
<keyword evidence="1" id="KW-1133">Transmembrane helix</keyword>
<dbReference type="InterPro" id="IPR030191">
    <property type="entry name" value="CodB"/>
</dbReference>
<dbReference type="GO" id="GO:0005886">
    <property type="term" value="C:plasma membrane"/>
    <property type="evidence" value="ECO:0007669"/>
    <property type="project" value="TreeGrafter"/>
</dbReference>
<keyword evidence="1" id="KW-0812">Transmembrane</keyword>
<evidence type="ECO:0000313" key="3">
    <source>
        <dbReference type="Proteomes" id="UP000094622"/>
    </source>
</evidence>
<keyword evidence="1" id="KW-0472">Membrane</keyword>
<protein>
    <recommendedName>
        <fullName evidence="4">Hybrid sensor histidine kinase/response regulator</fullName>
    </recommendedName>
</protein>
<feature type="transmembrane region" description="Helical" evidence="1">
    <location>
        <begin position="72"/>
        <end position="90"/>
    </location>
</feature>
<feature type="transmembrane region" description="Helical" evidence="1">
    <location>
        <begin position="389"/>
        <end position="410"/>
    </location>
</feature>
<dbReference type="GO" id="GO:0015209">
    <property type="term" value="F:cytosine transmembrane transporter activity"/>
    <property type="evidence" value="ECO:0007669"/>
    <property type="project" value="InterPro"/>
</dbReference>
<dbReference type="AlphaFoldDB" id="A0A1E3H7D4"/>
<dbReference type="PATRIC" id="fig|1439726.3.peg.464"/>
<feature type="transmembrane region" description="Helical" evidence="1">
    <location>
        <begin position="262"/>
        <end position="291"/>
    </location>
</feature>
<reference evidence="2 3" key="1">
    <citation type="submission" date="2016-07" db="EMBL/GenBank/DDBJ databases">
        <title>Draft Genome Sequence of Methylobrevis pamukkalensis PK2.</title>
        <authorList>
            <person name="Vasilenko O.V."/>
            <person name="Doronina N.V."/>
            <person name="Shmareva M.N."/>
            <person name="Tarlachkov S.V."/>
            <person name="Mustakhimov I."/>
            <person name="Trotsenko Y.A."/>
        </authorList>
    </citation>
    <scope>NUCLEOTIDE SEQUENCE [LARGE SCALE GENOMIC DNA]</scope>
    <source>
        <strain evidence="2 3">PK2</strain>
    </source>
</reference>
<keyword evidence="3" id="KW-1185">Reference proteome</keyword>
<evidence type="ECO:0000313" key="2">
    <source>
        <dbReference type="EMBL" id="ODN72249.1"/>
    </source>
</evidence>
<feature type="transmembrane region" description="Helical" evidence="1">
    <location>
        <begin position="43"/>
        <end position="66"/>
    </location>
</feature>